<reference evidence="2 3" key="1">
    <citation type="submission" date="2014-07" db="EMBL/GenBank/DDBJ databases">
        <title>Methanogenic archaea and the global carbon cycle.</title>
        <authorList>
            <person name="Henriksen J.R."/>
            <person name="Luke J."/>
            <person name="Reinhart S."/>
            <person name="Benedict M.N."/>
            <person name="Youngblut N.D."/>
            <person name="Metcalf M.E."/>
            <person name="Whitaker R.J."/>
            <person name="Metcalf W.W."/>
        </authorList>
    </citation>
    <scope>NUCLEOTIDE SEQUENCE [LARGE SCALE GENOMIC DNA]</scope>
    <source>
        <strain evidence="2 3">227</strain>
    </source>
</reference>
<dbReference type="EMBL" id="CP009530">
    <property type="protein sequence ID" value="AKB57020.1"/>
    <property type="molecule type" value="Genomic_DNA"/>
</dbReference>
<keyword evidence="1" id="KW-0812">Transmembrane</keyword>
<dbReference type="PATRIC" id="fig|1434106.5.peg.615"/>
<feature type="transmembrane region" description="Helical" evidence="1">
    <location>
        <begin position="12"/>
        <end position="36"/>
    </location>
</feature>
<protein>
    <submittedName>
        <fullName evidence="2">Uncharacterized protein</fullName>
    </submittedName>
</protein>
<proteinExistence type="predicted"/>
<dbReference type="Proteomes" id="UP000033079">
    <property type="component" value="Chromosome"/>
</dbReference>
<evidence type="ECO:0000313" key="2">
    <source>
        <dbReference type="EMBL" id="AKB57020.1"/>
    </source>
</evidence>
<evidence type="ECO:0000313" key="3">
    <source>
        <dbReference type="Proteomes" id="UP000033079"/>
    </source>
</evidence>
<dbReference type="HOGENOM" id="CLU_1021863_0_0_2"/>
<sequence>MNFSAISSIQNLNLYSTISQIIVKLGGWIAITVFVIKYSGDRIANKLEIKWKAEEKEKLEKMVIELTAEENIKLEKLSSEISREHSTFKSILESYSSVYQVSQERRIIAIEKLWQNMLKQRNLIAYVETIYVFPFPESGPQQLHENHKLEPVNLDNLNPIFNSVLECRPFLGEYLWSLYNSAYIFTFRIIRSFNEGLKNRTMVNWHNDEYLMEILSKVFTSREVIPNSVMETRELLEQKILAEMLKVTSGDLIAERNLSKAKEIQEAISSNPKENT</sequence>
<dbReference type="AlphaFoldDB" id="A0A0E3QYZ6"/>
<dbReference type="KEGG" id="mbar:MSBR2_0504"/>
<accession>A0A0E3QYZ6</accession>
<name>A0A0E3QYZ6_METBA</name>
<keyword evidence="1" id="KW-0472">Membrane</keyword>
<keyword evidence="1" id="KW-1133">Transmembrane helix</keyword>
<organism evidence="2 3">
    <name type="scientific">Methanosarcina barkeri 227</name>
    <dbReference type="NCBI Taxonomy" id="1434106"/>
    <lineage>
        <taxon>Archaea</taxon>
        <taxon>Methanobacteriati</taxon>
        <taxon>Methanobacteriota</taxon>
        <taxon>Stenosarchaea group</taxon>
        <taxon>Methanomicrobia</taxon>
        <taxon>Methanosarcinales</taxon>
        <taxon>Methanosarcinaceae</taxon>
        <taxon>Methanosarcina</taxon>
    </lineage>
</organism>
<evidence type="ECO:0000256" key="1">
    <source>
        <dbReference type="SAM" id="Phobius"/>
    </source>
</evidence>
<gene>
    <name evidence="2" type="ORF">MSBR2_0504</name>
</gene>